<evidence type="ECO:0008006" key="3">
    <source>
        <dbReference type="Google" id="ProtNLM"/>
    </source>
</evidence>
<proteinExistence type="predicted"/>
<keyword evidence="2" id="KW-1185">Reference proteome</keyword>
<dbReference type="InterPro" id="IPR041025">
    <property type="entry name" value="HNH_repeat"/>
</dbReference>
<dbReference type="Proteomes" id="UP001498238">
    <property type="component" value="Unassembled WGS sequence"/>
</dbReference>
<sequence length="215" mass="22501">MNDASDRSHISSPAILGALLLATARTVDLLNAAPPRNPTRPLGRHDKDIVAGVETALQAQFPDAPKLIAETVDEVASAIRFVRNRGETPSLAAAKYDAARTALLDRLGVDSAKGVSVWPPTSQTAVQRFGSWNDALTAAGLATSSVGRAKGQLRFDADAYDAAIAAFVADCESRGVPATYKEYGSYAGEHKGDVPSAAAVRKFYGSWNTALTSAG</sequence>
<reference evidence="1 2" key="1">
    <citation type="submission" date="2024-01" db="EMBL/GenBank/DDBJ databases">
        <title>Characterization of antibiotic resistant novel bacterial strains and their environmental applications.</title>
        <authorList>
            <person name="Manzoor S."/>
            <person name="Abbas S."/>
            <person name="Arshad M."/>
            <person name="Ahmed I."/>
        </authorList>
    </citation>
    <scope>NUCLEOTIDE SEQUENCE [LARGE SCALE GENOMIC DNA]</scope>
    <source>
        <strain evidence="1 2">NCCP-602</strain>
    </source>
</reference>
<evidence type="ECO:0000313" key="2">
    <source>
        <dbReference type="Proteomes" id="UP001498238"/>
    </source>
</evidence>
<protein>
    <recommendedName>
        <fullName evidence="3">Multidrug transporter</fullName>
    </recommendedName>
</protein>
<dbReference type="Pfam" id="PF18780">
    <property type="entry name" value="HNH_repeat"/>
    <property type="match status" value="1"/>
</dbReference>
<organism evidence="1 2">
    <name type="scientific">Brevibacterium metallidurans</name>
    <dbReference type="NCBI Taxonomy" id="1482676"/>
    <lineage>
        <taxon>Bacteria</taxon>
        <taxon>Bacillati</taxon>
        <taxon>Actinomycetota</taxon>
        <taxon>Actinomycetes</taxon>
        <taxon>Micrococcales</taxon>
        <taxon>Brevibacteriaceae</taxon>
        <taxon>Brevibacterium</taxon>
    </lineage>
</organism>
<gene>
    <name evidence="1" type="ORF">NCCP602_09830</name>
</gene>
<name>A0ABN0SLN9_9MICO</name>
<accession>A0ABN0SLN9</accession>
<evidence type="ECO:0000313" key="1">
    <source>
        <dbReference type="EMBL" id="GAA0035022.1"/>
    </source>
</evidence>
<dbReference type="EMBL" id="BAAAAF010000003">
    <property type="protein sequence ID" value="GAA0035022.1"/>
    <property type="molecule type" value="Genomic_DNA"/>
</dbReference>
<comment type="caution">
    <text evidence="1">The sequence shown here is derived from an EMBL/GenBank/DDBJ whole genome shotgun (WGS) entry which is preliminary data.</text>
</comment>